<dbReference type="CDD" id="cd17324">
    <property type="entry name" value="MFS_NepI_like"/>
    <property type="match status" value="1"/>
</dbReference>
<feature type="transmembrane region" description="Helical" evidence="4">
    <location>
        <begin position="320"/>
        <end position="338"/>
    </location>
</feature>
<evidence type="ECO:0000256" key="1">
    <source>
        <dbReference type="ARBA" id="ARBA00022692"/>
    </source>
</evidence>
<feature type="transmembrane region" description="Helical" evidence="4">
    <location>
        <begin position="358"/>
        <end position="379"/>
    </location>
</feature>
<dbReference type="Pfam" id="PF07690">
    <property type="entry name" value="MFS_1"/>
    <property type="match status" value="1"/>
</dbReference>
<evidence type="ECO:0000256" key="4">
    <source>
        <dbReference type="SAM" id="Phobius"/>
    </source>
</evidence>
<feature type="transmembrane region" description="Helical" evidence="4">
    <location>
        <begin position="238"/>
        <end position="258"/>
    </location>
</feature>
<keyword evidence="3 4" id="KW-0472">Membrane</keyword>
<accession>A0A261W2M7</accession>
<dbReference type="AlphaFoldDB" id="A0A261W2M7"/>
<feature type="transmembrane region" description="Helical" evidence="4">
    <location>
        <begin position="264"/>
        <end position="285"/>
    </location>
</feature>
<reference evidence="7" key="1">
    <citation type="submission" date="2017-05" db="EMBL/GenBank/DDBJ databases">
        <title>Complete and WGS of Bordetella genogroups.</title>
        <authorList>
            <person name="Spilker T."/>
            <person name="Lipuma J."/>
        </authorList>
    </citation>
    <scope>NUCLEOTIDE SEQUENCE [LARGE SCALE GENOMIC DNA]</scope>
    <source>
        <strain evidence="7">AU8256</strain>
    </source>
</reference>
<dbReference type="PANTHER" id="PTHR42910:SF1">
    <property type="entry name" value="MAJOR FACILITATOR SUPERFAMILY (MFS) PROFILE DOMAIN-CONTAINING PROTEIN"/>
    <property type="match status" value="1"/>
</dbReference>
<feature type="domain" description="Major facilitator superfamily (MFS) profile" evidence="5">
    <location>
        <begin position="30"/>
        <end position="411"/>
    </location>
</feature>
<dbReference type="InterPro" id="IPR036259">
    <property type="entry name" value="MFS_trans_sf"/>
</dbReference>
<gene>
    <name evidence="6" type="ORF">CAL24_08755</name>
</gene>
<keyword evidence="2 4" id="KW-1133">Transmembrane helix</keyword>
<dbReference type="EMBL" id="NEVT01000003">
    <property type="protein sequence ID" value="OZI79982.1"/>
    <property type="molecule type" value="Genomic_DNA"/>
</dbReference>
<comment type="caution">
    <text evidence="6">The sequence shown here is derived from an EMBL/GenBank/DDBJ whole genome shotgun (WGS) entry which is preliminary data.</text>
</comment>
<evidence type="ECO:0000313" key="6">
    <source>
        <dbReference type="EMBL" id="OZI79982.1"/>
    </source>
</evidence>
<name>A0A261W2M7_9BORD</name>
<feature type="transmembrane region" description="Helical" evidence="4">
    <location>
        <begin position="61"/>
        <end position="84"/>
    </location>
</feature>
<feature type="transmembrane region" description="Helical" evidence="4">
    <location>
        <begin position="297"/>
        <end position="314"/>
    </location>
</feature>
<protein>
    <submittedName>
        <fullName evidence="6">MFS transporter</fullName>
    </submittedName>
</protein>
<dbReference type="GO" id="GO:0022857">
    <property type="term" value="F:transmembrane transporter activity"/>
    <property type="evidence" value="ECO:0007669"/>
    <property type="project" value="InterPro"/>
</dbReference>
<feature type="transmembrane region" description="Helical" evidence="4">
    <location>
        <begin position="96"/>
        <end position="114"/>
    </location>
</feature>
<evidence type="ECO:0000313" key="7">
    <source>
        <dbReference type="Proteomes" id="UP000215633"/>
    </source>
</evidence>
<dbReference type="SUPFAM" id="SSF103473">
    <property type="entry name" value="MFS general substrate transporter"/>
    <property type="match status" value="1"/>
</dbReference>
<evidence type="ECO:0000259" key="5">
    <source>
        <dbReference type="PROSITE" id="PS50850"/>
    </source>
</evidence>
<feature type="transmembrane region" description="Helical" evidence="4">
    <location>
        <begin position="184"/>
        <end position="201"/>
    </location>
</feature>
<sequence length="431" mass="44021">MVSIMAASCDVAAVGRGVACAARAGMPRGLVMLFAAACGLSVANVYYAQPLLDALALEFGIGHAAVGGVITATQAGCALALLLLVPLGDRVDRRRLMAAQALALAVALAVVGVAPSAPVLLAGMLAVGLLGTAMTQGLISYAASAAEPGEQGRVVGAAQGGVVIGLLGARVFAGGVSDLAGWRGVYFCAAALMLAIALPLWRRLPALAIRPDAMGYGRLILSMLGLLRAERALQIRGVLALLMFAVFNIFWSALVLPLRAPPYGFSHTAIGAFGLVGVAGALAAARAGHWADRGHGQRTSLAALALLLLAWWPLSLLESSLWALVIGIVLLDMSGQALHVTNQSMIFRARPQAHSRLVGLYMLFYAVGSGLGAAAATAMYAHAGWHGVCLLGATVSLLALLFWAATRRYMPPALPGTPPGRGPAAAVPGHG</sequence>
<dbReference type="PROSITE" id="PS50850">
    <property type="entry name" value="MFS"/>
    <property type="match status" value="1"/>
</dbReference>
<feature type="transmembrane region" description="Helical" evidence="4">
    <location>
        <begin position="30"/>
        <end position="49"/>
    </location>
</feature>
<dbReference type="PANTHER" id="PTHR42910">
    <property type="entry name" value="TRANSPORTER SCO4007-RELATED"/>
    <property type="match status" value="1"/>
</dbReference>
<feature type="transmembrane region" description="Helical" evidence="4">
    <location>
        <begin position="385"/>
        <end position="405"/>
    </location>
</feature>
<evidence type="ECO:0000256" key="3">
    <source>
        <dbReference type="ARBA" id="ARBA00023136"/>
    </source>
</evidence>
<dbReference type="InterPro" id="IPR020846">
    <property type="entry name" value="MFS_dom"/>
</dbReference>
<evidence type="ECO:0000256" key="2">
    <source>
        <dbReference type="ARBA" id="ARBA00022989"/>
    </source>
</evidence>
<dbReference type="Gene3D" id="1.20.1250.20">
    <property type="entry name" value="MFS general substrate transporter like domains"/>
    <property type="match status" value="1"/>
</dbReference>
<dbReference type="Proteomes" id="UP000215633">
    <property type="component" value="Unassembled WGS sequence"/>
</dbReference>
<dbReference type="InterPro" id="IPR011701">
    <property type="entry name" value="MFS"/>
</dbReference>
<keyword evidence="1 4" id="KW-0812">Transmembrane</keyword>
<proteinExistence type="predicted"/>
<organism evidence="6 7">
    <name type="scientific">Bordetella genomosp. 2</name>
    <dbReference type="NCBI Taxonomy" id="1983456"/>
    <lineage>
        <taxon>Bacteria</taxon>
        <taxon>Pseudomonadati</taxon>
        <taxon>Pseudomonadota</taxon>
        <taxon>Betaproteobacteria</taxon>
        <taxon>Burkholderiales</taxon>
        <taxon>Alcaligenaceae</taxon>
        <taxon>Bordetella</taxon>
    </lineage>
</organism>
<keyword evidence="7" id="KW-1185">Reference proteome</keyword>